<organism evidence="1 2">
    <name type="scientific">Sphingobium fontiphilum</name>
    <dbReference type="NCBI Taxonomy" id="944425"/>
    <lineage>
        <taxon>Bacteria</taxon>
        <taxon>Pseudomonadati</taxon>
        <taxon>Pseudomonadota</taxon>
        <taxon>Alphaproteobacteria</taxon>
        <taxon>Sphingomonadales</taxon>
        <taxon>Sphingomonadaceae</taxon>
        <taxon>Sphingobium</taxon>
    </lineage>
</organism>
<name>A0A7W6DIG0_9SPHN</name>
<evidence type="ECO:0008006" key="3">
    <source>
        <dbReference type="Google" id="ProtNLM"/>
    </source>
</evidence>
<evidence type="ECO:0000313" key="2">
    <source>
        <dbReference type="Proteomes" id="UP000552757"/>
    </source>
</evidence>
<reference evidence="1 2" key="1">
    <citation type="submission" date="2020-08" db="EMBL/GenBank/DDBJ databases">
        <title>Genomic Encyclopedia of Type Strains, Phase IV (KMG-IV): sequencing the most valuable type-strain genomes for metagenomic binning, comparative biology and taxonomic classification.</title>
        <authorList>
            <person name="Goeker M."/>
        </authorList>
    </citation>
    <scope>NUCLEOTIDE SEQUENCE [LARGE SCALE GENOMIC DNA]</scope>
    <source>
        <strain evidence="1 2">DSM 29348</strain>
    </source>
</reference>
<evidence type="ECO:0000313" key="1">
    <source>
        <dbReference type="EMBL" id="MBB3980443.1"/>
    </source>
</evidence>
<sequence length="340" mass="37136">MTINEILSADMPTMRRWIGQGWRWWVDQMASMIPMGARLSGHRGPIIERSAAHEGGWRVAGSDQPALMLSGRRRARVLMALTPDDLLCRTIEAPALGRGELRAMLEMDIDRIGPLTADQVCFDHEIVARPDQRLTLRIAMTHRARLTGWIGELAALDIAPTRVALREADGGLHFDFLPQLDRGAGAASGAWRWWLAVAMLFALNLGAMVWRDRAAVDAMRATMEEQAPAGRTALLIRQRLLTEQQRRAQLIAARANTDPLRVMAAVSAALPRGAWVQRFELKGRSLRLVGFAPADVDILEALGQSPVLRQVADNGGDSAPPADAGQLAAFDVVASVGASR</sequence>
<dbReference type="EMBL" id="JACIEB010000001">
    <property type="protein sequence ID" value="MBB3980443.1"/>
    <property type="molecule type" value="Genomic_DNA"/>
</dbReference>
<dbReference type="Gene3D" id="3.30.420.380">
    <property type="match status" value="1"/>
</dbReference>
<proteinExistence type="predicted"/>
<accession>A0A7W6DIG0</accession>
<keyword evidence="2" id="KW-1185">Reference proteome</keyword>
<dbReference type="SUPFAM" id="SSF53067">
    <property type="entry name" value="Actin-like ATPase domain"/>
    <property type="match status" value="1"/>
</dbReference>
<dbReference type="AlphaFoldDB" id="A0A7W6DIG0"/>
<dbReference type="RefSeq" id="WP_183953474.1">
    <property type="nucleotide sequence ID" value="NZ_JACIEB010000001.1"/>
</dbReference>
<dbReference type="Proteomes" id="UP000552757">
    <property type="component" value="Unassembled WGS sequence"/>
</dbReference>
<protein>
    <recommendedName>
        <fullName evidence="3">General secretion pathway protein GspL</fullName>
    </recommendedName>
</protein>
<gene>
    <name evidence="1" type="ORF">GGR44_000074</name>
</gene>
<comment type="caution">
    <text evidence="1">The sequence shown here is derived from an EMBL/GenBank/DDBJ whole genome shotgun (WGS) entry which is preliminary data.</text>
</comment>
<dbReference type="InterPro" id="IPR043129">
    <property type="entry name" value="ATPase_NBD"/>
</dbReference>